<protein>
    <submittedName>
        <fullName evidence="2">Uncharacterized protein</fullName>
    </submittedName>
</protein>
<dbReference type="Proteomes" id="UP000735302">
    <property type="component" value="Unassembled WGS sequence"/>
</dbReference>
<evidence type="ECO:0000313" key="2">
    <source>
        <dbReference type="EMBL" id="GFO06012.1"/>
    </source>
</evidence>
<name>A0AAV4AGI1_9GAST</name>
<reference evidence="2 3" key="1">
    <citation type="journal article" date="2021" name="Elife">
        <title>Chloroplast acquisition without the gene transfer in kleptoplastic sea slugs, Plakobranchus ocellatus.</title>
        <authorList>
            <person name="Maeda T."/>
            <person name="Takahashi S."/>
            <person name="Yoshida T."/>
            <person name="Shimamura S."/>
            <person name="Takaki Y."/>
            <person name="Nagai Y."/>
            <person name="Toyoda A."/>
            <person name="Suzuki Y."/>
            <person name="Arimoto A."/>
            <person name="Ishii H."/>
            <person name="Satoh N."/>
            <person name="Nishiyama T."/>
            <person name="Hasebe M."/>
            <person name="Maruyama T."/>
            <person name="Minagawa J."/>
            <person name="Obokata J."/>
            <person name="Shigenobu S."/>
        </authorList>
    </citation>
    <scope>NUCLEOTIDE SEQUENCE [LARGE SCALE GENOMIC DNA]</scope>
</reference>
<evidence type="ECO:0000256" key="1">
    <source>
        <dbReference type="SAM" id="MobiDB-lite"/>
    </source>
</evidence>
<feature type="compositionally biased region" description="Acidic residues" evidence="1">
    <location>
        <begin position="35"/>
        <end position="44"/>
    </location>
</feature>
<comment type="caution">
    <text evidence="2">The sequence shown here is derived from an EMBL/GenBank/DDBJ whole genome shotgun (WGS) entry which is preliminary data.</text>
</comment>
<sequence length="84" mass="9831">MGRVRLRGRRWRGDGQREAHQEEEKEERGRRGGGEDEEEEEEEELHISDQFLPILSPPHETGLLKGQELLAKNDTTKKHLGLYR</sequence>
<gene>
    <name evidence="2" type="ORF">PoB_003251700</name>
</gene>
<keyword evidence="3" id="KW-1185">Reference proteome</keyword>
<feature type="compositionally biased region" description="Basic and acidic residues" evidence="1">
    <location>
        <begin position="11"/>
        <end position="34"/>
    </location>
</feature>
<feature type="region of interest" description="Disordered" evidence="1">
    <location>
        <begin position="1"/>
        <end position="61"/>
    </location>
</feature>
<dbReference type="AlphaFoldDB" id="A0AAV4AGI1"/>
<organism evidence="2 3">
    <name type="scientific">Plakobranchus ocellatus</name>
    <dbReference type="NCBI Taxonomy" id="259542"/>
    <lineage>
        <taxon>Eukaryota</taxon>
        <taxon>Metazoa</taxon>
        <taxon>Spiralia</taxon>
        <taxon>Lophotrochozoa</taxon>
        <taxon>Mollusca</taxon>
        <taxon>Gastropoda</taxon>
        <taxon>Heterobranchia</taxon>
        <taxon>Euthyneura</taxon>
        <taxon>Panpulmonata</taxon>
        <taxon>Sacoglossa</taxon>
        <taxon>Placobranchoidea</taxon>
        <taxon>Plakobranchidae</taxon>
        <taxon>Plakobranchus</taxon>
    </lineage>
</organism>
<proteinExistence type="predicted"/>
<feature type="compositionally biased region" description="Basic residues" evidence="1">
    <location>
        <begin position="1"/>
        <end position="10"/>
    </location>
</feature>
<accession>A0AAV4AGI1</accession>
<evidence type="ECO:0000313" key="3">
    <source>
        <dbReference type="Proteomes" id="UP000735302"/>
    </source>
</evidence>
<dbReference type="EMBL" id="BLXT01003757">
    <property type="protein sequence ID" value="GFO06012.1"/>
    <property type="molecule type" value="Genomic_DNA"/>
</dbReference>